<keyword evidence="5 12" id="KW-0597">Phosphoprotein</keyword>
<dbReference type="CDD" id="cd16916">
    <property type="entry name" value="HATPase_CheA-like"/>
    <property type="match status" value="1"/>
</dbReference>
<dbReference type="SMART" id="SM00260">
    <property type="entry name" value="CheW"/>
    <property type="match status" value="1"/>
</dbReference>
<evidence type="ECO:0000256" key="4">
    <source>
        <dbReference type="ARBA" id="ARBA00022500"/>
    </source>
</evidence>
<dbReference type="PROSITE" id="PS50109">
    <property type="entry name" value="HIS_KIN"/>
    <property type="match status" value="1"/>
</dbReference>
<dbReference type="OrthoDB" id="9803176at2"/>
<keyword evidence="19" id="KW-1185">Reference proteome</keyword>
<dbReference type="KEGG" id="lcre:Pla8534_32400"/>
<dbReference type="PANTHER" id="PTHR43395">
    <property type="entry name" value="SENSOR HISTIDINE KINASE CHEA"/>
    <property type="match status" value="1"/>
</dbReference>
<evidence type="ECO:0000256" key="6">
    <source>
        <dbReference type="ARBA" id="ARBA00022679"/>
    </source>
</evidence>
<dbReference type="SMART" id="SM01231">
    <property type="entry name" value="H-kinase_dim"/>
    <property type="match status" value="1"/>
</dbReference>
<evidence type="ECO:0000259" key="17">
    <source>
        <dbReference type="PROSITE" id="PS50894"/>
    </source>
</evidence>
<sequence length="1105" mass="118432">MEAKTTDWDEEFLADMLGDFLDESQGYLSNLNDNLMRLEQMVAACQDDETPEVDIKLLSEMFRDIHSLKGLSAMLQLRNINGLTHKIENVFDAARNRILNVTREVVDLIFDAFDVLTSMVNHLINPQGEEVDSDPIEERIEQLLQNAGVIRETATLGEIEAAIAAIQLDDAPAPAAPETDDVEQSIVEPAASVPLEPDVTGLMADNPVANSAEADSSVAGSPDADSVGALETELVDPLDGVCDESDIVDKYLSIFLDEAEESLDAMSDELLKESEADLDTVLVICHRIKGAAASIGLNRSARLAHIMEDLLQDRKDSGQQLTPNASDALMAAVDAFRDFLQVLRSGARSPDKFAEAFLKVQQAQRESPDDTTQAVASEAEGDVPETVENAFENAGGLAPPTVDLVPVEETAVEGLSALSPAELKQIGAVTPNDRPALAGLAVLQAQLPLADVKTRLIFERLEGLGDVFFRSPTDESLRNDEEACRIVFGLATDHSAAEIRQGIDFEGVDCIAIESLAIPDAAPLPASAVQTRPDVFAASTAPVTETALDMAPTPVAAAPAPVVEAPTPVTPAPKPVAAAPKPVTPATKPVAAEAKPAIAKTGPNPPRPPAATSPEGAGGSGAEANRNKPTETVRVDIDRLDHLMNLAGQLVINKARFGRIGEQLKGLASRKQSTQSLANVSSMLDRLSSDTDAMGRRNSVDSSQIQGIHSHVEQIKRDLMIVQSDIDQLRQARTLVNDLSEAVHQLERVSDGIQQSVMDTRMVPIGPLFGRFKRVIRDITRGNGKDIQLVIRGDKTELDKRMIDELGDPLIHMVRNSADHGIESPEDRIKAGKPPQGTVTLDAFHRGNRIFVRVKDDGRGLDPERLISKALSKGIITAAEAERLSPQQALQLVWEPGFSTAEQITEVSGRGMGMDIVKSKIEQLNGSVELDSQVGVGATITIKLPLTMAILPSLLTVIAGDVFAIPMESVSEIVRVSGVNLTTVHGRETARVRGRVVSVVELSGLLHWNRPAARKPKDGEKDGEHGRAERTLVIIRTEDDELGLAVDRLLGEEDIVIKSLAENYRNVAGIAGASILGDGRVSLILDVAALVEIACRPTSSMAGAM</sequence>
<dbReference type="InterPro" id="IPR005467">
    <property type="entry name" value="His_kinase_dom"/>
</dbReference>
<dbReference type="Gene3D" id="2.30.30.40">
    <property type="entry name" value="SH3 Domains"/>
    <property type="match status" value="1"/>
</dbReference>
<dbReference type="InterPro" id="IPR004358">
    <property type="entry name" value="Sig_transdc_His_kin-like_C"/>
</dbReference>
<accession>A0A518DUB1</accession>
<dbReference type="GO" id="GO:0006935">
    <property type="term" value="P:chemotaxis"/>
    <property type="evidence" value="ECO:0007669"/>
    <property type="project" value="InterPro"/>
</dbReference>
<evidence type="ECO:0000256" key="9">
    <source>
        <dbReference type="ARBA" id="ARBA00022840"/>
    </source>
</evidence>
<feature type="domain" description="HPt" evidence="17">
    <location>
        <begin position="9"/>
        <end position="123"/>
    </location>
</feature>
<dbReference type="FunFam" id="3.30.565.10:FF:000016">
    <property type="entry name" value="Chemotaxis protein CheA, putative"/>
    <property type="match status" value="1"/>
</dbReference>
<evidence type="ECO:0000256" key="2">
    <source>
        <dbReference type="ARBA" id="ARBA00012438"/>
    </source>
</evidence>
<dbReference type="PROSITE" id="PS50894">
    <property type="entry name" value="HPT"/>
    <property type="match status" value="2"/>
</dbReference>
<evidence type="ECO:0000313" key="19">
    <source>
        <dbReference type="Proteomes" id="UP000317648"/>
    </source>
</evidence>
<dbReference type="Pfam" id="PF01584">
    <property type="entry name" value="CheW"/>
    <property type="match status" value="1"/>
</dbReference>
<dbReference type="InterPro" id="IPR003594">
    <property type="entry name" value="HATPase_dom"/>
</dbReference>
<dbReference type="Gene3D" id="3.30.565.10">
    <property type="entry name" value="Histidine kinase-like ATPase, C-terminal domain"/>
    <property type="match status" value="1"/>
</dbReference>
<keyword evidence="8" id="KW-0418">Kinase</keyword>
<keyword evidence="13" id="KW-0175">Coiled coil</keyword>
<dbReference type="InterPro" id="IPR036061">
    <property type="entry name" value="CheW-like_dom_sf"/>
</dbReference>
<evidence type="ECO:0000256" key="5">
    <source>
        <dbReference type="ARBA" id="ARBA00022553"/>
    </source>
</evidence>
<evidence type="ECO:0000256" key="10">
    <source>
        <dbReference type="ARBA" id="ARBA00023012"/>
    </source>
</evidence>
<proteinExistence type="predicted"/>
<evidence type="ECO:0000259" key="16">
    <source>
        <dbReference type="PROSITE" id="PS50851"/>
    </source>
</evidence>
<dbReference type="EMBL" id="CP036433">
    <property type="protein sequence ID" value="QDU95425.1"/>
    <property type="molecule type" value="Genomic_DNA"/>
</dbReference>
<evidence type="ECO:0000313" key="18">
    <source>
        <dbReference type="EMBL" id="QDU95425.1"/>
    </source>
</evidence>
<dbReference type="PRINTS" id="PR00344">
    <property type="entry name" value="BCTRLSENSOR"/>
</dbReference>
<dbReference type="SMART" id="SM00387">
    <property type="entry name" value="HATPase_c"/>
    <property type="match status" value="1"/>
</dbReference>
<dbReference type="RefSeq" id="WP_145054168.1">
    <property type="nucleotide sequence ID" value="NZ_CP036433.1"/>
</dbReference>
<dbReference type="SUPFAM" id="SSF47226">
    <property type="entry name" value="Histidine-containing phosphotransfer domain, HPT domain"/>
    <property type="match status" value="2"/>
</dbReference>
<dbReference type="Pfam" id="PF02895">
    <property type="entry name" value="H-kinase_dim"/>
    <property type="match status" value="1"/>
</dbReference>
<feature type="coiled-coil region" evidence="13">
    <location>
        <begin position="712"/>
        <end position="749"/>
    </location>
</feature>
<dbReference type="InterPro" id="IPR002545">
    <property type="entry name" value="CheW-lke_dom"/>
</dbReference>
<feature type="compositionally biased region" description="Polar residues" evidence="14">
    <location>
        <begin position="361"/>
        <end position="375"/>
    </location>
</feature>
<dbReference type="Pfam" id="PF02518">
    <property type="entry name" value="HATPase_c"/>
    <property type="match status" value="1"/>
</dbReference>
<dbReference type="Pfam" id="PF01627">
    <property type="entry name" value="Hpt"/>
    <property type="match status" value="2"/>
</dbReference>
<dbReference type="SUPFAM" id="SSF47384">
    <property type="entry name" value="Homodimeric domain of signal transducing histidine kinase"/>
    <property type="match status" value="1"/>
</dbReference>
<keyword evidence="7" id="KW-0547">Nucleotide-binding</keyword>
<dbReference type="SUPFAM" id="SSF55874">
    <property type="entry name" value="ATPase domain of HSP90 chaperone/DNA topoisomerase II/histidine kinase"/>
    <property type="match status" value="1"/>
</dbReference>
<evidence type="ECO:0000256" key="11">
    <source>
        <dbReference type="ARBA" id="ARBA00035100"/>
    </source>
</evidence>
<feature type="modified residue" description="Phosphohistidine" evidence="12">
    <location>
        <position position="66"/>
    </location>
</feature>
<dbReference type="Proteomes" id="UP000317648">
    <property type="component" value="Chromosome"/>
</dbReference>
<reference evidence="18 19" key="1">
    <citation type="submission" date="2019-02" db="EMBL/GenBank/DDBJ databases">
        <title>Deep-cultivation of Planctomycetes and their phenomic and genomic characterization uncovers novel biology.</title>
        <authorList>
            <person name="Wiegand S."/>
            <person name="Jogler M."/>
            <person name="Boedeker C."/>
            <person name="Pinto D."/>
            <person name="Vollmers J."/>
            <person name="Rivas-Marin E."/>
            <person name="Kohn T."/>
            <person name="Peeters S.H."/>
            <person name="Heuer A."/>
            <person name="Rast P."/>
            <person name="Oberbeckmann S."/>
            <person name="Bunk B."/>
            <person name="Jeske O."/>
            <person name="Meyerdierks A."/>
            <person name="Storesund J.E."/>
            <person name="Kallscheuer N."/>
            <person name="Luecker S."/>
            <person name="Lage O.M."/>
            <person name="Pohl T."/>
            <person name="Merkel B.J."/>
            <person name="Hornburger P."/>
            <person name="Mueller R.-W."/>
            <person name="Bruemmer F."/>
            <person name="Labrenz M."/>
            <person name="Spormann A.M."/>
            <person name="Op den Camp H."/>
            <person name="Overmann J."/>
            <person name="Amann R."/>
            <person name="Jetten M.S.M."/>
            <person name="Mascher T."/>
            <person name="Medema M.H."/>
            <person name="Devos D.P."/>
            <person name="Kaster A.-K."/>
            <person name="Ovreas L."/>
            <person name="Rohde M."/>
            <person name="Galperin M.Y."/>
            <person name="Jogler C."/>
        </authorList>
    </citation>
    <scope>NUCLEOTIDE SEQUENCE [LARGE SCALE GENOMIC DNA]</scope>
    <source>
        <strain evidence="18 19">Pla85_3_4</strain>
    </source>
</reference>
<dbReference type="FunFam" id="2.30.30.40:FF:000048">
    <property type="entry name" value="Chemotaxis protein CheA, putative"/>
    <property type="match status" value="1"/>
</dbReference>
<keyword evidence="4" id="KW-0145">Chemotaxis</keyword>
<dbReference type="PANTHER" id="PTHR43395:SF10">
    <property type="entry name" value="CHEMOTAXIS PROTEIN CHEA"/>
    <property type="match status" value="1"/>
</dbReference>
<name>A0A518DUB1_9BACT</name>
<comment type="function">
    <text evidence="11">Involved in the transmission of sensory signals from the chemoreceptors to the flagellar motors. CheA is autophosphorylated; it can transfer its phosphate group to either CheB or CheY.</text>
</comment>
<dbReference type="CDD" id="cd00088">
    <property type="entry name" value="HPT"/>
    <property type="match status" value="1"/>
</dbReference>
<evidence type="ECO:0000256" key="13">
    <source>
        <dbReference type="SAM" id="Coils"/>
    </source>
</evidence>
<feature type="region of interest" description="Disordered" evidence="14">
    <location>
        <begin position="361"/>
        <end position="382"/>
    </location>
</feature>
<feature type="region of interest" description="Disordered" evidence="14">
    <location>
        <begin position="572"/>
        <end position="633"/>
    </location>
</feature>
<comment type="catalytic activity">
    <reaction evidence="1">
        <text>ATP + protein L-histidine = ADP + protein N-phospho-L-histidine.</text>
        <dbReference type="EC" id="2.7.13.3"/>
    </reaction>
</comment>
<dbReference type="InterPro" id="IPR036890">
    <property type="entry name" value="HATPase_C_sf"/>
</dbReference>
<evidence type="ECO:0000256" key="1">
    <source>
        <dbReference type="ARBA" id="ARBA00000085"/>
    </source>
</evidence>
<evidence type="ECO:0000259" key="15">
    <source>
        <dbReference type="PROSITE" id="PS50109"/>
    </source>
</evidence>
<evidence type="ECO:0000256" key="8">
    <source>
        <dbReference type="ARBA" id="ARBA00022777"/>
    </source>
</evidence>
<evidence type="ECO:0000256" key="7">
    <source>
        <dbReference type="ARBA" id="ARBA00022741"/>
    </source>
</evidence>
<dbReference type="PROSITE" id="PS50851">
    <property type="entry name" value="CHEW"/>
    <property type="match status" value="1"/>
</dbReference>
<keyword evidence="6 18" id="KW-0808">Transferase</keyword>
<organism evidence="18 19">
    <name type="scientific">Lignipirellula cremea</name>
    <dbReference type="NCBI Taxonomy" id="2528010"/>
    <lineage>
        <taxon>Bacteria</taxon>
        <taxon>Pseudomonadati</taxon>
        <taxon>Planctomycetota</taxon>
        <taxon>Planctomycetia</taxon>
        <taxon>Pirellulales</taxon>
        <taxon>Pirellulaceae</taxon>
        <taxon>Lignipirellula</taxon>
    </lineage>
</organism>
<gene>
    <name evidence="18" type="primary">cheA_2</name>
    <name evidence="18" type="ORF">Pla8534_32400</name>
</gene>
<evidence type="ECO:0000256" key="12">
    <source>
        <dbReference type="PROSITE-ProRule" id="PRU00110"/>
    </source>
</evidence>
<dbReference type="InterPro" id="IPR004105">
    <property type="entry name" value="CheA-like_dim"/>
</dbReference>
<keyword evidence="9" id="KW-0067">ATP-binding</keyword>
<dbReference type="InterPro" id="IPR037006">
    <property type="entry name" value="CheA-like_homodim_sf"/>
</dbReference>
<dbReference type="GO" id="GO:0005737">
    <property type="term" value="C:cytoplasm"/>
    <property type="evidence" value="ECO:0007669"/>
    <property type="project" value="InterPro"/>
</dbReference>
<feature type="compositionally biased region" description="Low complexity" evidence="14">
    <location>
        <begin position="575"/>
        <end position="597"/>
    </location>
</feature>
<feature type="domain" description="CheW-like" evidence="16">
    <location>
        <begin position="950"/>
        <end position="1096"/>
    </location>
</feature>
<feature type="modified residue" description="Phosphohistidine" evidence="12">
    <location>
        <position position="286"/>
    </location>
</feature>
<dbReference type="EC" id="2.7.13.3" evidence="2"/>
<feature type="domain" description="HPt" evidence="17">
    <location>
        <begin position="244"/>
        <end position="346"/>
    </location>
</feature>
<dbReference type="Gene3D" id="1.10.287.560">
    <property type="entry name" value="Histidine kinase CheA-like, homodimeric domain"/>
    <property type="match status" value="1"/>
</dbReference>
<dbReference type="SMART" id="SM00073">
    <property type="entry name" value="HPT"/>
    <property type="match status" value="2"/>
</dbReference>
<keyword evidence="10" id="KW-0902">Two-component regulatory system</keyword>
<dbReference type="InterPro" id="IPR036097">
    <property type="entry name" value="HisK_dim/P_sf"/>
</dbReference>
<protein>
    <recommendedName>
        <fullName evidence="3">Chemotaxis protein CheA</fullName>
        <ecNumber evidence="2">2.7.13.3</ecNumber>
    </recommendedName>
</protein>
<dbReference type="AlphaFoldDB" id="A0A518DUB1"/>
<dbReference type="InterPro" id="IPR051315">
    <property type="entry name" value="Bact_Chemotaxis_CheA"/>
</dbReference>
<evidence type="ECO:0000256" key="14">
    <source>
        <dbReference type="SAM" id="MobiDB-lite"/>
    </source>
</evidence>
<feature type="coiled-coil region" evidence="13">
    <location>
        <begin position="21"/>
        <end position="48"/>
    </location>
</feature>
<dbReference type="Gene3D" id="1.20.120.160">
    <property type="entry name" value="HPT domain"/>
    <property type="match status" value="2"/>
</dbReference>
<dbReference type="SUPFAM" id="SSF50341">
    <property type="entry name" value="CheW-like"/>
    <property type="match status" value="1"/>
</dbReference>
<evidence type="ECO:0000256" key="3">
    <source>
        <dbReference type="ARBA" id="ARBA00021495"/>
    </source>
</evidence>
<dbReference type="InterPro" id="IPR036641">
    <property type="entry name" value="HPT_dom_sf"/>
</dbReference>
<dbReference type="GO" id="GO:0000155">
    <property type="term" value="F:phosphorelay sensor kinase activity"/>
    <property type="evidence" value="ECO:0007669"/>
    <property type="project" value="InterPro"/>
</dbReference>
<dbReference type="InterPro" id="IPR008207">
    <property type="entry name" value="Sig_transdc_His_kin_Hpt_dom"/>
</dbReference>
<feature type="domain" description="Histidine kinase" evidence="15">
    <location>
        <begin position="727"/>
        <end position="948"/>
    </location>
</feature>